<name>A0A7K3LL43_9ACTN</name>
<dbReference type="Proteomes" id="UP000466307">
    <property type="component" value="Unassembled WGS sequence"/>
</dbReference>
<protein>
    <submittedName>
        <fullName evidence="1">3-methyladenine DNA glycosylase</fullName>
    </submittedName>
</protein>
<dbReference type="AlphaFoldDB" id="A0A7K3LL43"/>
<evidence type="ECO:0000313" key="1">
    <source>
        <dbReference type="EMBL" id="NDK88985.1"/>
    </source>
</evidence>
<organism evidence="1 2">
    <name type="scientific">Gordonia desulfuricans</name>
    <dbReference type="NCBI Taxonomy" id="89051"/>
    <lineage>
        <taxon>Bacteria</taxon>
        <taxon>Bacillati</taxon>
        <taxon>Actinomycetota</taxon>
        <taxon>Actinomycetes</taxon>
        <taxon>Mycobacteriales</taxon>
        <taxon>Gordoniaceae</taxon>
        <taxon>Gordonia</taxon>
    </lineage>
</organism>
<accession>A0A7K3LL43</accession>
<comment type="caution">
    <text evidence="1">The sequence shown here is derived from an EMBL/GenBank/DDBJ whole genome shotgun (WGS) entry which is preliminary data.</text>
</comment>
<evidence type="ECO:0000313" key="2">
    <source>
        <dbReference type="Proteomes" id="UP000466307"/>
    </source>
</evidence>
<reference evidence="1 2" key="1">
    <citation type="submission" date="2020-01" db="EMBL/GenBank/DDBJ databases">
        <title>Investigation of new actinobacteria for the biodesulphurisation of diesel fuel.</title>
        <authorList>
            <person name="Athi Narayanan S.M."/>
        </authorList>
    </citation>
    <scope>NUCLEOTIDE SEQUENCE [LARGE SCALE GENOMIC DNA]</scope>
    <source>
        <strain evidence="1 2">213E</strain>
    </source>
</reference>
<gene>
    <name evidence="1" type="ORF">GYA93_05235</name>
</gene>
<proteinExistence type="predicted"/>
<dbReference type="EMBL" id="JAADZU010000011">
    <property type="protein sequence ID" value="NDK88985.1"/>
    <property type="molecule type" value="Genomic_DNA"/>
</dbReference>
<keyword evidence="2" id="KW-1185">Reference proteome</keyword>
<sequence length="297" mass="33117">MVLDVDDWTARRAVHTDRVEQLIGPYLQARRTGARHPVLDFLFTYYSSRPSHIRRWHPGFGVVLTGPDADTAGFLRTRGYRRTDPGAADAGVTVDPAFLASRSRALATTAALLSATAGRAPRLGCFGLHEWAMVYHADETRHDLPLRLGAAGTDAVVESMPLRCTHFDAFRFFTDDARPRNELNLTPADRLRRDQPGCLHATMDLYRACFTLTPLLDASLTLDAFELARDARDLDMRASPYDLRNLGYEPVPVETSAGRARYVREQSALTERGTRLRAEILHRITQLTAAVPDPPAH</sequence>